<dbReference type="Pfam" id="PF00583">
    <property type="entry name" value="Acetyltransf_1"/>
    <property type="match status" value="1"/>
</dbReference>
<dbReference type="EMBL" id="FMHU01000002">
    <property type="protein sequence ID" value="SCL31396.1"/>
    <property type="molecule type" value="Genomic_DNA"/>
</dbReference>
<dbReference type="GO" id="GO:0016747">
    <property type="term" value="F:acyltransferase activity, transferring groups other than amino-acyl groups"/>
    <property type="evidence" value="ECO:0007669"/>
    <property type="project" value="InterPro"/>
</dbReference>
<evidence type="ECO:0000256" key="2">
    <source>
        <dbReference type="ARBA" id="ARBA00023315"/>
    </source>
</evidence>
<keyword evidence="1 4" id="KW-0808">Transferase</keyword>
<dbReference type="PROSITE" id="PS51186">
    <property type="entry name" value="GNAT"/>
    <property type="match status" value="1"/>
</dbReference>
<name>A0A1C6SP71_9ACTN</name>
<dbReference type="PANTHER" id="PTHR43877">
    <property type="entry name" value="AMINOALKYLPHOSPHONATE N-ACETYLTRANSFERASE-RELATED-RELATED"/>
    <property type="match status" value="1"/>
</dbReference>
<evidence type="ECO:0000256" key="1">
    <source>
        <dbReference type="ARBA" id="ARBA00022679"/>
    </source>
</evidence>
<keyword evidence="5" id="KW-1185">Reference proteome</keyword>
<organism evidence="4 5">
    <name type="scientific">Micromonospora inyonensis</name>
    <dbReference type="NCBI Taxonomy" id="47866"/>
    <lineage>
        <taxon>Bacteria</taxon>
        <taxon>Bacillati</taxon>
        <taxon>Actinomycetota</taxon>
        <taxon>Actinomycetes</taxon>
        <taxon>Micromonosporales</taxon>
        <taxon>Micromonosporaceae</taxon>
        <taxon>Micromonospora</taxon>
    </lineage>
</organism>
<keyword evidence="2" id="KW-0012">Acyltransferase</keyword>
<sequence length="166" mass="18772">MDEDRLIRTAVRVRRGKLADADVLGELNGLVQQLHSDAEPAEFKAPDAAAAAEFFRGQLQRADMVILLAELGDHVVGYLTAEETRRRDNPFTEAFGMLYIHHLAVAESARRRGVGRALMAAAEEEARRRGLKDLRLDFWSFNEAAGRFFQEHGFDAYNIRMRRAIS</sequence>
<reference evidence="5" key="1">
    <citation type="submission" date="2016-06" db="EMBL/GenBank/DDBJ databases">
        <authorList>
            <person name="Varghese N."/>
        </authorList>
    </citation>
    <scope>NUCLEOTIDE SEQUENCE [LARGE SCALE GENOMIC DNA]</scope>
    <source>
        <strain evidence="5">DSM 46123</strain>
    </source>
</reference>
<dbReference type="AlphaFoldDB" id="A0A1C6SP71"/>
<dbReference type="Proteomes" id="UP000198906">
    <property type="component" value="Unassembled WGS sequence"/>
</dbReference>
<dbReference type="InterPro" id="IPR050832">
    <property type="entry name" value="Bact_Acetyltransf"/>
</dbReference>
<gene>
    <name evidence="4" type="ORF">GA0074694_5973</name>
</gene>
<feature type="domain" description="N-acetyltransferase" evidence="3">
    <location>
        <begin position="11"/>
        <end position="166"/>
    </location>
</feature>
<dbReference type="InterPro" id="IPR000182">
    <property type="entry name" value="GNAT_dom"/>
</dbReference>
<dbReference type="PANTHER" id="PTHR43877:SF2">
    <property type="entry name" value="AMINOALKYLPHOSPHONATE N-ACETYLTRANSFERASE-RELATED"/>
    <property type="match status" value="1"/>
</dbReference>
<accession>A0A1C6SP71</accession>
<dbReference type="SUPFAM" id="SSF55729">
    <property type="entry name" value="Acyl-CoA N-acyltransferases (Nat)"/>
    <property type="match status" value="1"/>
</dbReference>
<dbReference type="RefSeq" id="WP_091463109.1">
    <property type="nucleotide sequence ID" value="NZ_FMHU01000002.1"/>
</dbReference>
<dbReference type="Gene3D" id="3.40.630.30">
    <property type="match status" value="1"/>
</dbReference>
<protein>
    <submittedName>
        <fullName evidence="4">Acetyltransferase (GNAT) family protein</fullName>
    </submittedName>
</protein>
<dbReference type="CDD" id="cd04301">
    <property type="entry name" value="NAT_SF"/>
    <property type="match status" value="1"/>
</dbReference>
<evidence type="ECO:0000313" key="5">
    <source>
        <dbReference type="Proteomes" id="UP000198906"/>
    </source>
</evidence>
<dbReference type="InterPro" id="IPR016181">
    <property type="entry name" value="Acyl_CoA_acyltransferase"/>
</dbReference>
<proteinExistence type="predicted"/>
<evidence type="ECO:0000259" key="3">
    <source>
        <dbReference type="PROSITE" id="PS51186"/>
    </source>
</evidence>
<evidence type="ECO:0000313" key="4">
    <source>
        <dbReference type="EMBL" id="SCL31396.1"/>
    </source>
</evidence>